<name>A0A166G4F2_9AGAM</name>
<dbReference type="STRING" id="1314776.A0A166G4F2"/>
<keyword evidence="2" id="KW-0812">Transmembrane</keyword>
<feature type="transmembrane region" description="Helical" evidence="2">
    <location>
        <begin position="128"/>
        <end position="146"/>
    </location>
</feature>
<accession>A0A166G4F2</accession>
<sequence length="363" mass="39565">MSLLDSVKDGFQKFLPQRKGSLPPPTHGMGIGNGARPFDDDMIVSKPSIVFHASQTFFTFLALCCFASVASFQAQYKVGPSGLSGFAIFLAVMLIVLSMFMLLVPVIYVYEKYNKMVRLARALKEDRVAFILTGTGLSCITLISHTDKNLPTAWTEPGCKDPTKDPSAGEHKDDGFVSGLSGWCTTKKAGAVFFWLATIFWICTSVQVILEWRSGKTIRPRDPPFAHPEDAEGYAESVTTRNTGRDEEEEEEIQQPSYAPVAARPPQLSPIRGPGESLSFPTPSPFSDEHRYVPPEPQPRASMDTYGAFNDPLPSGYGPAAVQPPVVSPGVSRTMQYADPYAAVRASVAQPPAVSPPSYTGYR</sequence>
<evidence type="ECO:0008006" key="5">
    <source>
        <dbReference type="Google" id="ProtNLM"/>
    </source>
</evidence>
<evidence type="ECO:0000313" key="4">
    <source>
        <dbReference type="Proteomes" id="UP000076798"/>
    </source>
</evidence>
<feature type="transmembrane region" description="Helical" evidence="2">
    <location>
        <begin position="56"/>
        <end position="74"/>
    </location>
</feature>
<feature type="compositionally biased region" description="Basic and acidic residues" evidence="1">
    <location>
        <begin position="219"/>
        <end position="230"/>
    </location>
</feature>
<dbReference type="OrthoDB" id="2218151at2759"/>
<gene>
    <name evidence="3" type="ORF">SISSUDRAFT_982195</name>
</gene>
<keyword evidence="4" id="KW-1185">Reference proteome</keyword>
<dbReference type="EMBL" id="KV428023">
    <property type="protein sequence ID" value="KZT41296.1"/>
    <property type="molecule type" value="Genomic_DNA"/>
</dbReference>
<keyword evidence="2" id="KW-1133">Transmembrane helix</keyword>
<proteinExistence type="predicted"/>
<dbReference type="Proteomes" id="UP000076798">
    <property type="component" value="Unassembled WGS sequence"/>
</dbReference>
<feature type="transmembrane region" description="Helical" evidence="2">
    <location>
        <begin position="192"/>
        <end position="212"/>
    </location>
</feature>
<reference evidence="3 4" key="1">
    <citation type="journal article" date="2016" name="Mol. Biol. Evol.">
        <title>Comparative Genomics of Early-Diverging Mushroom-Forming Fungi Provides Insights into the Origins of Lignocellulose Decay Capabilities.</title>
        <authorList>
            <person name="Nagy L.G."/>
            <person name="Riley R."/>
            <person name="Tritt A."/>
            <person name="Adam C."/>
            <person name="Daum C."/>
            <person name="Floudas D."/>
            <person name="Sun H."/>
            <person name="Yadav J.S."/>
            <person name="Pangilinan J."/>
            <person name="Larsson K.H."/>
            <person name="Matsuura K."/>
            <person name="Barry K."/>
            <person name="Labutti K."/>
            <person name="Kuo R."/>
            <person name="Ohm R.A."/>
            <person name="Bhattacharya S.S."/>
            <person name="Shirouzu T."/>
            <person name="Yoshinaga Y."/>
            <person name="Martin F.M."/>
            <person name="Grigoriev I.V."/>
            <person name="Hibbett D.S."/>
        </authorList>
    </citation>
    <scope>NUCLEOTIDE SEQUENCE [LARGE SCALE GENOMIC DNA]</scope>
    <source>
        <strain evidence="3 4">HHB10207 ss-3</strain>
    </source>
</reference>
<evidence type="ECO:0000313" key="3">
    <source>
        <dbReference type="EMBL" id="KZT41296.1"/>
    </source>
</evidence>
<keyword evidence="2" id="KW-0472">Membrane</keyword>
<organism evidence="3 4">
    <name type="scientific">Sistotremastrum suecicum HHB10207 ss-3</name>
    <dbReference type="NCBI Taxonomy" id="1314776"/>
    <lineage>
        <taxon>Eukaryota</taxon>
        <taxon>Fungi</taxon>
        <taxon>Dikarya</taxon>
        <taxon>Basidiomycota</taxon>
        <taxon>Agaricomycotina</taxon>
        <taxon>Agaricomycetes</taxon>
        <taxon>Sistotremastrales</taxon>
        <taxon>Sistotremastraceae</taxon>
        <taxon>Sistotremastrum</taxon>
    </lineage>
</organism>
<protein>
    <recommendedName>
        <fullName evidence="5">MARVEL domain-containing protein</fullName>
    </recommendedName>
</protein>
<feature type="region of interest" description="Disordered" evidence="1">
    <location>
        <begin position="218"/>
        <end position="321"/>
    </location>
</feature>
<evidence type="ECO:0000256" key="1">
    <source>
        <dbReference type="SAM" id="MobiDB-lite"/>
    </source>
</evidence>
<feature type="transmembrane region" description="Helical" evidence="2">
    <location>
        <begin position="86"/>
        <end position="108"/>
    </location>
</feature>
<dbReference type="AlphaFoldDB" id="A0A166G4F2"/>
<evidence type="ECO:0000256" key="2">
    <source>
        <dbReference type="SAM" id="Phobius"/>
    </source>
</evidence>